<dbReference type="CDD" id="cd06578">
    <property type="entry name" value="HemD"/>
    <property type="match status" value="1"/>
</dbReference>
<dbReference type="Pfam" id="PF02602">
    <property type="entry name" value="HEM4"/>
    <property type="match status" value="1"/>
</dbReference>
<evidence type="ECO:0000259" key="1">
    <source>
        <dbReference type="Pfam" id="PF02602"/>
    </source>
</evidence>
<dbReference type="Gene3D" id="3.40.50.10090">
    <property type="match status" value="2"/>
</dbReference>
<keyword evidence="3" id="KW-1185">Reference proteome</keyword>
<name>A0ABT0Q147_9RHOB</name>
<gene>
    <name evidence="2" type="ORF">M3P21_08295</name>
</gene>
<dbReference type="InterPro" id="IPR036108">
    <property type="entry name" value="4pyrrol_syn_uPrphyn_synt_sf"/>
</dbReference>
<evidence type="ECO:0000313" key="3">
    <source>
        <dbReference type="Proteomes" id="UP001203880"/>
    </source>
</evidence>
<dbReference type="InterPro" id="IPR003754">
    <property type="entry name" value="4pyrrol_synth_uPrphyn_synth"/>
</dbReference>
<reference evidence="2" key="1">
    <citation type="submission" date="2022-05" db="EMBL/GenBank/DDBJ databases">
        <authorList>
            <person name="Park J.-S."/>
        </authorList>
    </citation>
    <scope>NUCLEOTIDE SEQUENCE</scope>
    <source>
        <strain evidence="2">2012CJ41-6</strain>
    </source>
</reference>
<feature type="domain" description="Tetrapyrrole biosynthesis uroporphyrinogen III synthase" evidence="1">
    <location>
        <begin position="22"/>
        <end position="216"/>
    </location>
</feature>
<dbReference type="RefSeq" id="WP_249708864.1">
    <property type="nucleotide sequence ID" value="NZ_JAMFMB010000008.1"/>
</dbReference>
<organism evidence="2 3">
    <name type="scientific">Ruegeria spongiae</name>
    <dbReference type="NCBI Taxonomy" id="2942209"/>
    <lineage>
        <taxon>Bacteria</taxon>
        <taxon>Pseudomonadati</taxon>
        <taxon>Pseudomonadota</taxon>
        <taxon>Alphaproteobacteria</taxon>
        <taxon>Rhodobacterales</taxon>
        <taxon>Roseobacteraceae</taxon>
        <taxon>Ruegeria</taxon>
    </lineage>
</organism>
<dbReference type="SUPFAM" id="SSF69618">
    <property type="entry name" value="HemD-like"/>
    <property type="match status" value="1"/>
</dbReference>
<dbReference type="EMBL" id="JAMFMB010000008">
    <property type="protein sequence ID" value="MCL6283535.1"/>
    <property type="molecule type" value="Genomic_DNA"/>
</dbReference>
<evidence type="ECO:0000313" key="2">
    <source>
        <dbReference type="EMBL" id="MCL6283535.1"/>
    </source>
</evidence>
<proteinExistence type="predicted"/>
<accession>A0ABT0Q147</accession>
<sequence>MTRPRAAAERFIDGLPVAVSAQLSPIFSPLIQIRPLDVVPELAGVGALVFTSANAVAVAAENIRSRDLACHCVGPATTEAARNAGWHATQSGDNAQQLIGTLTKEKPIGPLMHLRGVHARGNVAETLSRAGVPCGEQAIYDQSLRPLNDAAVEVLAGSEPVIAPFFSPRTARQFADTANPCAPLWLIALSPAVAEPLETLPFQDMAIAGGPNSAAMGKSVEMSLKRANRVEGRPDAH</sequence>
<protein>
    <submittedName>
        <fullName evidence="2">Uroporphyrinogen-III synthase</fullName>
    </submittedName>
</protein>
<comment type="caution">
    <text evidence="2">The sequence shown here is derived from an EMBL/GenBank/DDBJ whole genome shotgun (WGS) entry which is preliminary data.</text>
</comment>
<dbReference type="Proteomes" id="UP001203880">
    <property type="component" value="Unassembled WGS sequence"/>
</dbReference>